<evidence type="ECO:0000313" key="2">
    <source>
        <dbReference type="Proteomes" id="UP000288429"/>
    </source>
</evidence>
<dbReference type="EMBL" id="NIZV01000814">
    <property type="protein sequence ID" value="RSL80600.1"/>
    <property type="molecule type" value="Genomic_DNA"/>
</dbReference>
<organism evidence="1 2">
    <name type="scientific">Fusarium ambrosium</name>
    <dbReference type="NCBI Taxonomy" id="131363"/>
    <lineage>
        <taxon>Eukaryota</taxon>
        <taxon>Fungi</taxon>
        <taxon>Dikarya</taxon>
        <taxon>Ascomycota</taxon>
        <taxon>Pezizomycotina</taxon>
        <taxon>Sordariomycetes</taxon>
        <taxon>Hypocreomycetidae</taxon>
        <taxon>Hypocreales</taxon>
        <taxon>Nectriaceae</taxon>
        <taxon>Fusarium</taxon>
        <taxon>Fusarium solani species complex</taxon>
    </lineage>
</organism>
<dbReference type="Proteomes" id="UP000288429">
    <property type="component" value="Unassembled WGS sequence"/>
</dbReference>
<reference evidence="1 2" key="1">
    <citation type="submission" date="2017-06" db="EMBL/GenBank/DDBJ databases">
        <title>Cmopartive genomic analysis of Ambrosia Fusariam Clade fungi.</title>
        <authorList>
            <person name="Stajich J.E."/>
            <person name="Carrillo J."/>
            <person name="Kijimoto T."/>
            <person name="Eskalen A."/>
            <person name="O'Donnell K."/>
            <person name="Kasson M."/>
        </authorList>
    </citation>
    <scope>NUCLEOTIDE SEQUENCE [LARGE SCALE GENOMIC DNA]</scope>
    <source>
        <strain evidence="1 2">NRRL 20438</strain>
    </source>
</reference>
<dbReference type="AlphaFoldDB" id="A0A428RT82"/>
<gene>
    <name evidence="1" type="ORF">CDV31_017112</name>
</gene>
<proteinExistence type="predicted"/>
<sequence>KPKPARSQVRLEMHWVKPIMRLNLHQPTWPAPTYHVQACLQAHRGGFTPSFDQQSLVVRPTFLKVTSSSCGPKLYIFGKPLAGETTSAPSKAAGTPPFWRR</sequence>
<protein>
    <submittedName>
        <fullName evidence="1">Uncharacterized protein</fullName>
    </submittedName>
</protein>
<keyword evidence="2" id="KW-1185">Reference proteome</keyword>
<name>A0A428RT82_9HYPO</name>
<evidence type="ECO:0000313" key="1">
    <source>
        <dbReference type="EMBL" id="RSL80600.1"/>
    </source>
</evidence>
<feature type="non-terminal residue" evidence="1">
    <location>
        <position position="1"/>
    </location>
</feature>
<comment type="caution">
    <text evidence="1">The sequence shown here is derived from an EMBL/GenBank/DDBJ whole genome shotgun (WGS) entry which is preliminary data.</text>
</comment>
<accession>A0A428RT82</accession>